<dbReference type="InterPro" id="IPR025833">
    <property type="entry name" value="GDYXXLXY"/>
</dbReference>
<proteinExistence type="predicted"/>
<evidence type="ECO:0008006" key="3">
    <source>
        <dbReference type="Google" id="ProtNLM"/>
    </source>
</evidence>
<comment type="caution">
    <text evidence="1">The sequence shown here is derived from an EMBL/GenBank/DDBJ whole genome shotgun (WGS) entry which is preliminary data.</text>
</comment>
<dbReference type="AlphaFoldDB" id="A0A512M4S8"/>
<protein>
    <recommendedName>
        <fullName evidence="3">GDYXXLXY domain-containing protein</fullName>
    </recommendedName>
</protein>
<keyword evidence="2" id="KW-1185">Reference proteome</keyword>
<dbReference type="Proteomes" id="UP000321577">
    <property type="component" value="Unassembled WGS sequence"/>
</dbReference>
<name>A0A512M4S8_9BACT</name>
<dbReference type="RefSeq" id="WP_146849191.1">
    <property type="nucleotide sequence ID" value="NZ_BKAG01000005.1"/>
</dbReference>
<reference evidence="1 2" key="1">
    <citation type="submission" date="2019-07" db="EMBL/GenBank/DDBJ databases">
        <title>Whole genome shotgun sequence of Brevifollis gellanilyticus NBRC 108608.</title>
        <authorList>
            <person name="Hosoyama A."/>
            <person name="Uohara A."/>
            <person name="Ohji S."/>
            <person name="Ichikawa N."/>
        </authorList>
    </citation>
    <scope>NUCLEOTIDE SEQUENCE [LARGE SCALE GENOMIC DNA]</scope>
    <source>
        <strain evidence="1 2">NBRC 108608</strain>
    </source>
</reference>
<evidence type="ECO:0000313" key="1">
    <source>
        <dbReference type="EMBL" id="GEP41730.1"/>
    </source>
</evidence>
<dbReference type="EMBL" id="BKAG01000005">
    <property type="protein sequence ID" value="GEP41730.1"/>
    <property type="molecule type" value="Genomic_DNA"/>
</dbReference>
<sequence length="183" mass="20410">MKSLPLIIFAITALAQWAVPLSQIWTYEGVLTKGTLIRVKCAAPDPYDPLRGRYLAVRPEQTNVPLPEGMEAPEEQMGYVSLTTGADGLATLSSLSFTKPASGDYLHVRVHSSYDKQASIDWPFERYYLNEELAPEADEWFAENIRNTKGIIAEVKVLNGKAVLADLTLDGKPFREILKDRVK</sequence>
<evidence type="ECO:0000313" key="2">
    <source>
        <dbReference type="Proteomes" id="UP000321577"/>
    </source>
</evidence>
<accession>A0A512M4S8</accession>
<organism evidence="1 2">
    <name type="scientific">Brevifollis gellanilyticus</name>
    <dbReference type="NCBI Taxonomy" id="748831"/>
    <lineage>
        <taxon>Bacteria</taxon>
        <taxon>Pseudomonadati</taxon>
        <taxon>Verrucomicrobiota</taxon>
        <taxon>Verrucomicrobiia</taxon>
        <taxon>Verrucomicrobiales</taxon>
        <taxon>Verrucomicrobiaceae</taxon>
    </lineage>
</organism>
<dbReference type="OrthoDB" id="4868247at2"/>
<gene>
    <name evidence="1" type="ORF">BGE01nite_10210</name>
</gene>
<dbReference type="Pfam" id="PF14345">
    <property type="entry name" value="GDYXXLXY"/>
    <property type="match status" value="1"/>
</dbReference>